<keyword evidence="3" id="KW-0378">Hydrolase</keyword>
<protein>
    <submittedName>
        <fullName evidence="3">Carboxylesterase</fullName>
        <ecNumber evidence="3">3.1.1.1</ecNumber>
    </submittedName>
</protein>
<proteinExistence type="predicted"/>
<dbReference type="SUPFAM" id="SSF53474">
    <property type="entry name" value="alpha/beta-Hydrolases"/>
    <property type="match status" value="1"/>
</dbReference>
<accession>A0A6S7EP39</accession>
<dbReference type="EC" id="3.1.1.1" evidence="3"/>
<dbReference type="Pfam" id="PF12697">
    <property type="entry name" value="Abhydrolase_6"/>
    <property type="match status" value="1"/>
</dbReference>
<evidence type="ECO:0000313" key="4">
    <source>
        <dbReference type="Proteomes" id="UP000494117"/>
    </source>
</evidence>
<dbReference type="InterPro" id="IPR029058">
    <property type="entry name" value="AB_hydrolase_fold"/>
</dbReference>
<organism evidence="3 4">
    <name type="scientific">Achromobacter anxifer</name>
    <dbReference type="NCBI Taxonomy" id="1287737"/>
    <lineage>
        <taxon>Bacteria</taxon>
        <taxon>Pseudomonadati</taxon>
        <taxon>Pseudomonadota</taxon>
        <taxon>Betaproteobacteria</taxon>
        <taxon>Burkholderiales</taxon>
        <taxon>Alcaligenaceae</taxon>
        <taxon>Achromobacter</taxon>
    </lineage>
</organism>
<keyword evidence="4" id="KW-1185">Reference proteome</keyword>
<dbReference type="InterPro" id="IPR012354">
    <property type="entry name" value="Esterase_lipase"/>
</dbReference>
<feature type="domain" description="AB hydrolase-1" evidence="2">
    <location>
        <begin position="9"/>
        <end position="242"/>
    </location>
</feature>
<feature type="region of interest" description="Disordered" evidence="1">
    <location>
        <begin position="267"/>
        <end position="289"/>
    </location>
</feature>
<dbReference type="Gene3D" id="3.40.50.1820">
    <property type="entry name" value="alpha/beta hydrolase"/>
    <property type="match status" value="1"/>
</dbReference>
<dbReference type="GO" id="GO:0106435">
    <property type="term" value="F:carboxylesterase activity"/>
    <property type="evidence" value="ECO:0007669"/>
    <property type="project" value="UniProtKB-EC"/>
</dbReference>
<evidence type="ECO:0000259" key="2">
    <source>
        <dbReference type="Pfam" id="PF12697"/>
    </source>
</evidence>
<dbReference type="InterPro" id="IPR000073">
    <property type="entry name" value="AB_hydrolase_1"/>
</dbReference>
<sequence length="289" mass="32415">MSQQRVGALLIHGLGGTEFDMGSMHKVLARAGIEPHGVTLPGHAGCPEDLLDVRVEDWMEVVTQRYRELCAQYEVLHVIGMCLGALLAVELCKRESHARGALVSLSAPVFLDGWSVPWYRALRYLAYRLPGVPRRIRVREEDPYGVKSELVRAFIKAGFARGDGFHYQWVPLACVRQVDRLRGMIRRGLERMRCPTLIMHAEEDELTSPRSARYLERHIPGATLVMLQDSYHMICVDHERERVMRNVLGFLGKDPETVRMRVRKRVPAAAGDASPAPAMLAQAGHSCAG</sequence>
<evidence type="ECO:0000256" key="1">
    <source>
        <dbReference type="SAM" id="MobiDB-lite"/>
    </source>
</evidence>
<dbReference type="EMBL" id="CADILG010000050">
    <property type="protein sequence ID" value="CAB3916183.1"/>
    <property type="molecule type" value="Genomic_DNA"/>
</dbReference>
<dbReference type="Proteomes" id="UP000494117">
    <property type="component" value="Unassembled WGS sequence"/>
</dbReference>
<dbReference type="RefSeq" id="WP_175209683.1">
    <property type="nucleotide sequence ID" value="NZ_CADILG010000050.1"/>
</dbReference>
<evidence type="ECO:0000313" key="3">
    <source>
        <dbReference type="EMBL" id="CAB3916183.1"/>
    </source>
</evidence>
<gene>
    <name evidence="3" type="primary">est</name>
    <name evidence="3" type="ORF">LMG26858_05026</name>
</gene>
<dbReference type="PIRSF" id="PIRSF017388">
    <property type="entry name" value="Esterase_lipase"/>
    <property type="match status" value="1"/>
</dbReference>
<dbReference type="AlphaFoldDB" id="A0A6S7EP39"/>
<reference evidence="3 4" key="1">
    <citation type="submission" date="2020-04" db="EMBL/GenBank/DDBJ databases">
        <authorList>
            <person name="De Canck E."/>
        </authorList>
    </citation>
    <scope>NUCLEOTIDE SEQUENCE [LARGE SCALE GENOMIC DNA]</scope>
    <source>
        <strain evidence="3 4">LMG 26858</strain>
    </source>
</reference>
<feature type="compositionally biased region" description="Low complexity" evidence="1">
    <location>
        <begin position="267"/>
        <end position="281"/>
    </location>
</feature>
<name>A0A6S7EP39_9BURK</name>